<accession>A0A1F6WK25</accession>
<dbReference type="Proteomes" id="UP000179880">
    <property type="component" value="Unassembled WGS sequence"/>
</dbReference>
<reference evidence="1 2" key="1">
    <citation type="journal article" date="2016" name="Nat. Commun.">
        <title>Thousands of microbial genomes shed light on interconnected biogeochemical processes in an aquifer system.</title>
        <authorList>
            <person name="Anantharaman K."/>
            <person name="Brown C.T."/>
            <person name="Hug L.A."/>
            <person name="Sharon I."/>
            <person name="Castelle C.J."/>
            <person name="Probst A.J."/>
            <person name="Thomas B.C."/>
            <person name="Singh A."/>
            <person name="Wilkins M.J."/>
            <person name="Karaoz U."/>
            <person name="Brodie E.L."/>
            <person name="Williams K.H."/>
            <person name="Hubbard S.S."/>
            <person name="Banfield J.F."/>
        </authorList>
    </citation>
    <scope>NUCLEOTIDE SEQUENCE [LARGE SCALE GENOMIC DNA]</scope>
</reference>
<gene>
    <name evidence="1" type="ORF">A3B93_01920</name>
</gene>
<proteinExistence type="predicted"/>
<dbReference type="EMBL" id="MFUH01000008">
    <property type="protein sequence ID" value="OGI82247.1"/>
    <property type="molecule type" value="Genomic_DNA"/>
</dbReference>
<organism evidence="1 2">
    <name type="scientific">Candidatus Nomurabacteria bacterium RIFCSPHIGHO2_02_FULL_42_24</name>
    <dbReference type="NCBI Taxonomy" id="1801757"/>
    <lineage>
        <taxon>Bacteria</taxon>
        <taxon>Candidatus Nomuraibacteriota</taxon>
    </lineage>
</organism>
<comment type="caution">
    <text evidence="1">The sequence shown here is derived from an EMBL/GenBank/DDBJ whole genome shotgun (WGS) entry which is preliminary data.</text>
</comment>
<name>A0A1F6WK25_9BACT</name>
<dbReference type="AlphaFoldDB" id="A0A1F6WK25"/>
<evidence type="ECO:0000313" key="2">
    <source>
        <dbReference type="Proteomes" id="UP000179880"/>
    </source>
</evidence>
<sequence length="583" mass="67378">MESRTPRFDELLDKILENLKPHTRTCKWREEHMHCEGEFEITAEDISFLKMLRVPPPNYCPTCRRMRRLVHMNMIQLFNRPCNAPDHNELMISILPEECPFPVYDYQYFISDDFDAFSFGVKYKKETGPLETLFALRKKFPMPSFLNRDPSSINSEYSNGGRNLKNGYYVMGCYNSEDVWYSNLVNKSRNVMDSRAIQDSEFVYGSLYSDHLYKSSFIYFSKNCTNSMFLFDCKGCDFCFGCVNLRNAKYHVYNRQLSKEDYESFMKSIYPISITALSEYKKKFWALVVELPMNASRNIASTNVSGTGITHSRNIFDVVDADHSENIRHADGALSHKDSMDFLFSGGHSSMLYGAINIGSQSSNVRFSVSSKFCNDSEFIFNSKNLSHCFMCFGLQSKSHCVLNTQYSPEEYFTLMDDIKEEMLKRGEYEDGLGLEFSAQAYNFSMAQIAYPLADEEIKKLGGFVAREPETNVGNTPVISANDIPQTIENTTDDILNYGIKCEIANRPFRIIVSELEFYRRMKLPLPTMHPSIRMGDMFRLAPSGKKYQTVCAKCGKTIESIWNPREKSFMPYCEKCYQQEVY</sequence>
<protein>
    <submittedName>
        <fullName evidence="1">Uncharacterized protein</fullName>
    </submittedName>
</protein>
<evidence type="ECO:0000313" key="1">
    <source>
        <dbReference type="EMBL" id="OGI82247.1"/>
    </source>
</evidence>